<name>A0A4R2GMG1_9BACT</name>
<feature type="domain" description="Rhodanese" evidence="1">
    <location>
        <begin position="44"/>
        <end position="134"/>
    </location>
</feature>
<dbReference type="RefSeq" id="WP_132430986.1">
    <property type="nucleotide sequence ID" value="NZ_SLWK01000001.1"/>
</dbReference>
<dbReference type="Proteomes" id="UP000295221">
    <property type="component" value="Unassembled WGS sequence"/>
</dbReference>
<dbReference type="Pfam" id="PF00581">
    <property type="entry name" value="Rhodanese"/>
    <property type="match status" value="1"/>
</dbReference>
<dbReference type="InterPro" id="IPR036873">
    <property type="entry name" value="Rhodanese-like_dom_sf"/>
</dbReference>
<organism evidence="2 3">
    <name type="scientific">Natronoflexus pectinivorans</name>
    <dbReference type="NCBI Taxonomy" id="682526"/>
    <lineage>
        <taxon>Bacteria</taxon>
        <taxon>Pseudomonadati</taxon>
        <taxon>Bacteroidota</taxon>
        <taxon>Bacteroidia</taxon>
        <taxon>Marinilabiliales</taxon>
        <taxon>Marinilabiliaceae</taxon>
        <taxon>Natronoflexus</taxon>
    </lineage>
</organism>
<evidence type="ECO:0000259" key="1">
    <source>
        <dbReference type="PROSITE" id="PS50206"/>
    </source>
</evidence>
<dbReference type="EMBL" id="SLWK01000001">
    <property type="protein sequence ID" value="TCO10462.1"/>
    <property type="molecule type" value="Genomic_DNA"/>
</dbReference>
<evidence type="ECO:0000313" key="2">
    <source>
        <dbReference type="EMBL" id="TCO10462.1"/>
    </source>
</evidence>
<dbReference type="SUPFAM" id="SSF52821">
    <property type="entry name" value="Rhodanese/Cell cycle control phosphatase"/>
    <property type="match status" value="1"/>
</dbReference>
<dbReference type="Gene3D" id="3.40.250.10">
    <property type="entry name" value="Rhodanese-like domain"/>
    <property type="match status" value="1"/>
</dbReference>
<dbReference type="PROSITE" id="PS50206">
    <property type="entry name" value="RHODANESE_3"/>
    <property type="match status" value="1"/>
</dbReference>
<dbReference type="GO" id="GO:0016740">
    <property type="term" value="F:transferase activity"/>
    <property type="evidence" value="ECO:0007669"/>
    <property type="project" value="UniProtKB-KW"/>
</dbReference>
<keyword evidence="2" id="KW-0808">Transferase</keyword>
<comment type="caution">
    <text evidence="2">The sequence shown here is derived from an EMBL/GenBank/DDBJ whole genome shotgun (WGS) entry which is preliminary data.</text>
</comment>
<sequence length="144" mass="16291">MMAMKSYIVLVYILCLSAGIKSQNLKVTEINSADFYKNHANLLTNEKVKILDGRTDSMYQIQHIYGAINIDVDLCNASERLKQEATTPVVVVYCTTNRRSSDMVKILSTFYQGKVYLISDGLRGWSNNDLPLFQSSSTMSMQEE</sequence>
<keyword evidence="3" id="KW-1185">Reference proteome</keyword>
<protein>
    <submittedName>
        <fullName evidence="2">Rhodanese-related sulfurtransferase</fullName>
    </submittedName>
</protein>
<evidence type="ECO:0000313" key="3">
    <source>
        <dbReference type="Proteomes" id="UP000295221"/>
    </source>
</evidence>
<dbReference type="SMART" id="SM00450">
    <property type="entry name" value="RHOD"/>
    <property type="match status" value="1"/>
</dbReference>
<dbReference type="OrthoDB" id="1450994at2"/>
<proteinExistence type="predicted"/>
<accession>A0A4R2GMG1</accession>
<reference evidence="2 3" key="1">
    <citation type="submission" date="2019-03" db="EMBL/GenBank/DDBJ databases">
        <title>Genomic Encyclopedia of Type Strains, Phase IV (KMG-IV): sequencing the most valuable type-strain genomes for metagenomic binning, comparative biology and taxonomic classification.</title>
        <authorList>
            <person name="Goeker M."/>
        </authorList>
    </citation>
    <scope>NUCLEOTIDE SEQUENCE [LARGE SCALE GENOMIC DNA]</scope>
    <source>
        <strain evidence="2 3">DSM 24179</strain>
    </source>
</reference>
<dbReference type="CDD" id="cd00158">
    <property type="entry name" value="RHOD"/>
    <property type="match status" value="1"/>
</dbReference>
<dbReference type="InterPro" id="IPR001763">
    <property type="entry name" value="Rhodanese-like_dom"/>
</dbReference>
<dbReference type="AlphaFoldDB" id="A0A4R2GMG1"/>
<gene>
    <name evidence="2" type="ORF">EV194_10192</name>
</gene>